<dbReference type="Gene3D" id="1.25.40.390">
    <property type="match status" value="1"/>
</dbReference>
<keyword evidence="3" id="KW-1185">Reference proteome</keyword>
<feature type="chain" id="PRO_5047225180" evidence="1">
    <location>
        <begin position="24"/>
        <end position="536"/>
    </location>
</feature>
<keyword evidence="1" id="KW-0732">Signal</keyword>
<dbReference type="RefSeq" id="WP_213258323.1">
    <property type="nucleotide sequence ID" value="NZ_JAGYWA010000004.1"/>
</dbReference>
<name>A0ABV9PG97_9FLAO</name>
<organism evidence="2 3">
    <name type="scientific">Flavobacterium branchiicola</name>
    <dbReference type="NCBI Taxonomy" id="1114875"/>
    <lineage>
        <taxon>Bacteria</taxon>
        <taxon>Pseudomonadati</taxon>
        <taxon>Bacteroidota</taxon>
        <taxon>Flavobacteriia</taxon>
        <taxon>Flavobacteriales</taxon>
        <taxon>Flavobacteriaceae</taxon>
        <taxon>Flavobacterium</taxon>
    </lineage>
</organism>
<proteinExistence type="predicted"/>
<dbReference type="InterPro" id="IPR024302">
    <property type="entry name" value="SusD-like"/>
</dbReference>
<dbReference type="Proteomes" id="UP001595935">
    <property type="component" value="Unassembled WGS sequence"/>
</dbReference>
<sequence length="536" mass="58864">MKNKLLIFGSALALAFASCTSNFEDINTNETGFSNGQIEQDFNQVKAPLKTMQRGMYILVADDWQGDIQFNLNADIFSGYMGTPHDFEGNANNSTYALLDGWNGAEWVQKYQREMVNAYNLEKLTKEKYPQFYAWSLILKVYAMHKTTDYYGPIVYSGFGNPDGTTPYDSQKAVYDQFFVELKTAVDILNTKIAAELAADPDKKAENVTFFTDINDPTDGTTAKGKVLNWLKFANSLRLRLAMRISNVDPAKAKAEGEAALAGYGVITTNLENMAYLAEHPVKTYTGPWADINAGGAITSIMNGYNDPRRATFFHTGTGGIYQGIRMGSIVDADYRTAKADLFSKVGPIVENDMIPWFNASESHFLKAEAALKGWNVGGSAQSFYESGIATSFAQLGAGSASTYTNDDVALPAAFTDPLNATNNIAAQNLVTVKWSDAASNEVKLQKIITQKWIAIFPDGQEAWAETRRTGYPKLFLPANNFSGGKIPDGTFVRRLNFYVNEKTSNPAGYAQGVSLLGGVDTGATRLWWDTGVNKF</sequence>
<accession>A0ABV9PG97</accession>
<dbReference type="InterPro" id="IPR011990">
    <property type="entry name" value="TPR-like_helical_dom_sf"/>
</dbReference>
<reference evidence="3" key="1">
    <citation type="journal article" date="2019" name="Int. J. Syst. Evol. Microbiol.">
        <title>The Global Catalogue of Microorganisms (GCM) 10K type strain sequencing project: providing services to taxonomists for standard genome sequencing and annotation.</title>
        <authorList>
            <consortium name="The Broad Institute Genomics Platform"/>
            <consortium name="The Broad Institute Genome Sequencing Center for Infectious Disease"/>
            <person name="Wu L."/>
            <person name="Ma J."/>
        </authorList>
    </citation>
    <scope>NUCLEOTIDE SEQUENCE [LARGE SCALE GENOMIC DNA]</scope>
    <source>
        <strain evidence="3">WYCCWR 13023</strain>
    </source>
</reference>
<evidence type="ECO:0000313" key="2">
    <source>
        <dbReference type="EMBL" id="MFC4748341.1"/>
    </source>
</evidence>
<comment type="caution">
    <text evidence="2">The sequence shown here is derived from an EMBL/GenBank/DDBJ whole genome shotgun (WGS) entry which is preliminary data.</text>
</comment>
<dbReference type="Pfam" id="PF12741">
    <property type="entry name" value="SusD-like"/>
    <property type="match status" value="1"/>
</dbReference>
<evidence type="ECO:0000313" key="3">
    <source>
        <dbReference type="Proteomes" id="UP001595935"/>
    </source>
</evidence>
<dbReference type="EMBL" id="JBHSGV010000004">
    <property type="protein sequence ID" value="MFC4748341.1"/>
    <property type="molecule type" value="Genomic_DNA"/>
</dbReference>
<feature type="signal peptide" evidence="1">
    <location>
        <begin position="1"/>
        <end position="23"/>
    </location>
</feature>
<dbReference type="SUPFAM" id="SSF48452">
    <property type="entry name" value="TPR-like"/>
    <property type="match status" value="1"/>
</dbReference>
<keyword evidence="2" id="KW-0449">Lipoprotein</keyword>
<evidence type="ECO:0000256" key="1">
    <source>
        <dbReference type="SAM" id="SignalP"/>
    </source>
</evidence>
<dbReference type="PROSITE" id="PS51257">
    <property type="entry name" value="PROKAR_LIPOPROTEIN"/>
    <property type="match status" value="1"/>
</dbReference>
<protein>
    <submittedName>
        <fullName evidence="2">SusD/RagB family nutrient-binding outer membrane lipoprotein</fullName>
    </submittedName>
</protein>
<gene>
    <name evidence="2" type="ORF">ACFO5S_12855</name>
</gene>